<keyword evidence="5" id="KW-0190">Covalent protein-DNA linkage</keyword>
<evidence type="ECO:0000256" key="6">
    <source>
        <dbReference type="ARBA" id="ARBA00023125"/>
    </source>
</evidence>
<protein>
    <recommendedName>
        <fullName evidence="8">Abasic site processing protein</fullName>
        <ecNumber evidence="8">3.4.-.-</ecNumber>
    </recommendedName>
</protein>
<name>A0A1G7RQH0_9GAMM</name>
<dbReference type="GO" id="GO:0006508">
    <property type="term" value="P:proteolysis"/>
    <property type="evidence" value="ECO:0007669"/>
    <property type="project" value="UniProtKB-KW"/>
</dbReference>
<keyword evidence="2 8" id="KW-0645">Protease</keyword>
<keyword evidence="3" id="KW-0227">DNA damage</keyword>
<accession>A0A1G7RQH0</accession>
<organism evidence="9 10">
    <name type="scientific">Phytopseudomonas seleniipraecipitans</name>
    <dbReference type="NCBI Taxonomy" id="640205"/>
    <lineage>
        <taxon>Bacteria</taxon>
        <taxon>Pseudomonadati</taxon>
        <taxon>Pseudomonadota</taxon>
        <taxon>Gammaproteobacteria</taxon>
        <taxon>Pseudomonadales</taxon>
        <taxon>Pseudomonadaceae</taxon>
        <taxon>Phytopseudomonas</taxon>
    </lineage>
</organism>
<dbReference type="EMBL" id="FNBM01000007">
    <property type="protein sequence ID" value="SDG13067.1"/>
    <property type="molecule type" value="Genomic_DNA"/>
</dbReference>
<dbReference type="Proteomes" id="UP000243378">
    <property type="component" value="Unassembled WGS sequence"/>
</dbReference>
<dbReference type="RefSeq" id="WP_092369879.1">
    <property type="nucleotide sequence ID" value="NZ_FNBM01000007.1"/>
</dbReference>
<evidence type="ECO:0000256" key="3">
    <source>
        <dbReference type="ARBA" id="ARBA00022763"/>
    </source>
</evidence>
<proteinExistence type="inferred from homology"/>
<evidence type="ECO:0000256" key="7">
    <source>
        <dbReference type="ARBA" id="ARBA00023239"/>
    </source>
</evidence>
<dbReference type="GO" id="GO:0106300">
    <property type="term" value="P:protein-DNA covalent cross-linking repair"/>
    <property type="evidence" value="ECO:0007669"/>
    <property type="project" value="InterPro"/>
</dbReference>
<evidence type="ECO:0000256" key="2">
    <source>
        <dbReference type="ARBA" id="ARBA00022670"/>
    </source>
</evidence>
<gene>
    <name evidence="9" type="ORF">SAMN05216381_3236</name>
</gene>
<dbReference type="AlphaFoldDB" id="A0A1G7RQH0"/>
<dbReference type="GO" id="GO:0003697">
    <property type="term" value="F:single-stranded DNA binding"/>
    <property type="evidence" value="ECO:0007669"/>
    <property type="project" value="InterPro"/>
</dbReference>
<dbReference type="EC" id="3.4.-.-" evidence="8"/>
<dbReference type="InterPro" id="IPR003738">
    <property type="entry name" value="SRAP"/>
</dbReference>
<keyword evidence="7" id="KW-0456">Lyase</keyword>
<reference evidence="9 10" key="1">
    <citation type="submission" date="2016-10" db="EMBL/GenBank/DDBJ databases">
        <authorList>
            <person name="de Groot N.N."/>
        </authorList>
    </citation>
    <scope>NUCLEOTIDE SEQUENCE [LARGE SCALE GENOMIC DNA]</scope>
    <source>
        <strain evidence="9 10">LMG 25475</strain>
    </source>
</reference>
<evidence type="ECO:0000256" key="1">
    <source>
        <dbReference type="ARBA" id="ARBA00008136"/>
    </source>
</evidence>
<dbReference type="Gene3D" id="3.90.1680.10">
    <property type="entry name" value="SOS response associated peptidase-like"/>
    <property type="match status" value="1"/>
</dbReference>
<sequence>MCGRLAQYRAAQKYLASLGLDVRPLSRLAEEDIARYNVAPHSKVDLIRPTAAGYIWTAEKWGWTPAWDAKPARRDINATREKAARSKYFRQIWPHRALVCVDGWYEWCVVDGEKTKQPYFIRRADDEPLFLPAIGQFSEAGVEPGGHEGFRIITADSEGGMLDVHDRRPVVFGEEDARQWLSDIGSKGADQLLQERALPVADFTWYPVSRAVGSVRNEGRALIEPIS</sequence>
<dbReference type="SUPFAM" id="SSF143081">
    <property type="entry name" value="BB1717-like"/>
    <property type="match status" value="1"/>
</dbReference>
<dbReference type="InterPro" id="IPR036590">
    <property type="entry name" value="SRAP-like"/>
</dbReference>
<dbReference type="GO" id="GO:0016829">
    <property type="term" value="F:lyase activity"/>
    <property type="evidence" value="ECO:0007669"/>
    <property type="project" value="UniProtKB-KW"/>
</dbReference>
<evidence type="ECO:0000256" key="4">
    <source>
        <dbReference type="ARBA" id="ARBA00022801"/>
    </source>
</evidence>
<dbReference type="OrthoDB" id="6192129at2"/>
<dbReference type="GO" id="GO:0008233">
    <property type="term" value="F:peptidase activity"/>
    <property type="evidence" value="ECO:0007669"/>
    <property type="project" value="UniProtKB-KW"/>
</dbReference>
<comment type="similarity">
    <text evidence="1 8">Belongs to the SOS response-associated peptidase family.</text>
</comment>
<keyword evidence="4 8" id="KW-0378">Hydrolase</keyword>
<evidence type="ECO:0000256" key="8">
    <source>
        <dbReference type="RuleBase" id="RU364100"/>
    </source>
</evidence>
<dbReference type="Pfam" id="PF02586">
    <property type="entry name" value="SRAP"/>
    <property type="match status" value="1"/>
</dbReference>
<evidence type="ECO:0000313" key="10">
    <source>
        <dbReference type="Proteomes" id="UP000243378"/>
    </source>
</evidence>
<dbReference type="PANTHER" id="PTHR13604:SF0">
    <property type="entry name" value="ABASIC SITE PROCESSING PROTEIN HMCES"/>
    <property type="match status" value="1"/>
</dbReference>
<keyword evidence="6" id="KW-0238">DNA-binding</keyword>
<dbReference type="STRING" id="640205.SAMN05216381_3236"/>
<dbReference type="PANTHER" id="PTHR13604">
    <property type="entry name" value="DC12-RELATED"/>
    <property type="match status" value="1"/>
</dbReference>
<evidence type="ECO:0000313" key="9">
    <source>
        <dbReference type="EMBL" id="SDG13067.1"/>
    </source>
</evidence>
<evidence type="ECO:0000256" key="5">
    <source>
        <dbReference type="ARBA" id="ARBA00023124"/>
    </source>
</evidence>